<evidence type="ECO:0000313" key="13">
    <source>
        <dbReference type="EMBL" id="TCZ55973.1"/>
    </source>
</evidence>
<dbReference type="InterPro" id="IPR011060">
    <property type="entry name" value="RibuloseP-bd_barrel"/>
</dbReference>
<feature type="binding site" evidence="7 9">
    <location>
        <position position="258"/>
    </location>
    <ligand>
        <name>substrate</name>
    </ligand>
</feature>
<feature type="binding site" evidence="7 9">
    <location>
        <position position="237"/>
    </location>
    <ligand>
        <name>substrate</name>
    </ligand>
</feature>
<dbReference type="EC" id="4.1.1.23" evidence="7"/>
<evidence type="ECO:0000259" key="12">
    <source>
        <dbReference type="SMART" id="SM00934"/>
    </source>
</evidence>
<name>A0A4R4D9A1_9PROT</name>
<accession>A0A4R4D9A1</accession>
<comment type="subunit">
    <text evidence="7">Homodimer.</text>
</comment>
<proteinExistence type="inferred from homology"/>
<dbReference type="Gene3D" id="3.20.20.70">
    <property type="entry name" value="Aldolase class I"/>
    <property type="match status" value="1"/>
</dbReference>
<dbReference type="EMBL" id="SKBM01000024">
    <property type="protein sequence ID" value="TCZ55973.1"/>
    <property type="molecule type" value="Genomic_DNA"/>
</dbReference>
<dbReference type="GO" id="GO:0006207">
    <property type="term" value="P:'de novo' pyrimidine nucleobase biosynthetic process"/>
    <property type="evidence" value="ECO:0007669"/>
    <property type="project" value="InterPro"/>
</dbReference>
<dbReference type="InterPro" id="IPR013785">
    <property type="entry name" value="Aldolase_TIM"/>
</dbReference>
<evidence type="ECO:0000256" key="8">
    <source>
        <dbReference type="PIRSR" id="PIRSR614732-1"/>
    </source>
</evidence>
<comment type="function">
    <text evidence="1 7">Catalyzes the decarboxylation of orotidine 5'-monophosphate (OMP) to uridine 5'-monophosphate (UMP).</text>
</comment>
<feature type="active site" description="For OMPdecase activity" evidence="8">
    <location>
        <position position="109"/>
    </location>
</feature>
<comment type="pathway">
    <text evidence="2 7 10">Pyrimidine metabolism; UMP biosynthesis via de novo pathway; UMP from orotate: step 2/2.</text>
</comment>
<dbReference type="PANTHER" id="PTHR32119:SF2">
    <property type="entry name" value="OROTIDINE 5'-PHOSPHATE DECARBOXYLASE"/>
    <property type="match status" value="1"/>
</dbReference>
<feature type="binding site" evidence="7 9">
    <location>
        <position position="81"/>
    </location>
    <ligand>
        <name>substrate</name>
    </ligand>
</feature>
<dbReference type="SUPFAM" id="SSF51366">
    <property type="entry name" value="Ribulose-phoshate binding barrel"/>
    <property type="match status" value="1"/>
</dbReference>
<feature type="region of interest" description="Disordered" evidence="11">
    <location>
        <begin position="1"/>
        <end position="21"/>
    </location>
</feature>
<feature type="binding site" evidence="7">
    <location>
        <begin position="107"/>
        <end position="116"/>
    </location>
    <ligand>
        <name>substrate</name>
    </ligand>
</feature>
<keyword evidence="5 7" id="KW-0456">Lyase</keyword>
<feature type="active site" description="Proton donor" evidence="7">
    <location>
        <position position="109"/>
    </location>
</feature>
<evidence type="ECO:0000256" key="10">
    <source>
        <dbReference type="RuleBase" id="RU000512"/>
    </source>
</evidence>
<feature type="domain" description="Orotidine 5'-phosphate decarboxylase" evidence="12">
    <location>
        <begin position="53"/>
        <end position="273"/>
    </location>
</feature>
<dbReference type="InterPro" id="IPR047596">
    <property type="entry name" value="OMPdecase_bac"/>
</dbReference>
<keyword evidence="3 7" id="KW-0210">Decarboxylase</keyword>
<dbReference type="InterPro" id="IPR001754">
    <property type="entry name" value="OMPdeCOase_dom"/>
</dbReference>
<evidence type="ECO:0000313" key="14">
    <source>
        <dbReference type="Proteomes" id="UP000295023"/>
    </source>
</evidence>
<organism evidence="13 14">
    <name type="scientific">Roseicella aquatilis</name>
    <dbReference type="NCBI Taxonomy" id="2527868"/>
    <lineage>
        <taxon>Bacteria</taxon>
        <taxon>Pseudomonadati</taxon>
        <taxon>Pseudomonadota</taxon>
        <taxon>Alphaproteobacteria</taxon>
        <taxon>Acetobacterales</taxon>
        <taxon>Roseomonadaceae</taxon>
        <taxon>Roseicella</taxon>
    </lineage>
</organism>
<dbReference type="GO" id="GO:0005829">
    <property type="term" value="C:cytosol"/>
    <property type="evidence" value="ECO:0007669"/>
    <property type="project" value="TreeGrafter"/>
</dbReference>
<dbReference type="InterPro" id="IPR018089">
    <property type="entry name" value="OMPdecase_AS"/>
</dbReference>
<dbReference type="GO" id="GO:0004590">
    <property type="term" value="F:orotidine-5'-phosphate decarboxylase activity"/>
    <property type="evidence" value="ECO:0007669"/>
    <property type="project" value="UniProtKB-UniRule"/>
</dbReference>
<dbReference type="InterPro" id="IPR014732">
    <property type="entry name" value="OMPdecase"/>
</dbReference>
<dbReference type="NCBIfam" id="TIGR01740">
    <property type="entry name" value="pyrF"/>
    <property type="match status" value="1"/>
</dbReference>
<dbReference type="AlphaFoldDB" id="A0A4R4D9A1"/>
<dbReference type="Proteomes" id="UP000295023">
    <property type="component" value="Unassembled WGS sequence"/>
</dbReference>
<feature type="active site" description="For OMPdecase activity" evidence="8">
    <location>
        <position position="112"/>
    </location>
</feature>
<keyword evidence="4 7" id="KW-0665">Pyrimidine biosynthesis</keyword>
<feature type="binding site" evidence="7 9">
    <location>
        <position position="59"/>
    </location>
    <ligand>
        <name>substrate</name>
    </ligand>
</feature>
<evidence type="ECO:0000256" key="2">
    <source>
        <dbReference type="ARBA" id="ARBA00004861"/>
    </source>
</evidence>
<dbReference type="PANTHER" id="PTHR32119">
    <property type="entry name" value="OROTIDINE 5'-PHOSPHATE DECARBOXYLASE"/>
    <property type="match status" value="1"/>
</dbReference>
<dbReference type="OrthoDB" id="9806203at2"/>
<evidence type="ECO:0000256" key="7">
    <source>
        <dbReference type="HAMAP-Rule" id="MF_01200"/>
    </source>
</evidence>
<evidence type="ECO:0000256" key="5">
    <source>
        <dbReference type="ARBA" id="ARBA00023239"/>
    </source>
</evidence>
<comment type="caution">
    <text evidence="13">The sequence shown here is derived from an EMBL/GenBank/DDBJ whole genome shotgun (WGS) entry which is preliminary data.</text>
</comment>
<dbReference type="SMART" id="SM00934">
    <property type="entry name" value="OMPdecase"/>
    <property type="match status" value="1"/>
</dbReference>
<dbReference type="HAMAP" id="MF_01200_B">
    <property type="entry name" value="OMPdecase_type1_B"/>
    <property type="match status" value="1"/>
</dbReference>
<feature type="binding site" evidence="7 9">
    <location>
        <position position="167"/>
    </location>
    <ligand>
        <name>substrate</name>
    </ligand>
</feature>
<dbReference type="UniPathway" id="UPA00070">
    <property type="reaction ID" value="UER00120"/>
</dbReference>
<dbReference type="CDD" id="cd04725">
    <property type="entry name" value="OMP_decarboxylase_like"/>
    <property type="match status" value="1"/>
</dbReference>
<comment type="similarity">
    <text evidence="7">Belongs to the OMP decarboxylase family. Type 1 subfamily.</text>
</comment>
<protein>
    <recommendedName>
        <fullName evidence="7">Orotidine 5'-phosphate decarboxylase</fullName>
        <ecNumber evidence="7">4.1.1.23</ecNumber>
    </recommendedName>
    <alternativeName>
        <fullName evidence="7">OMP decarboxylase</fullName>
        <shortName evidence="7">OMPDCase</shortName>
        <shortName evidence="7">OMPdecase</shortName>
    </alternativeName>
</protein>
<evidence type="ECO:0000256" key="9">
    <source>
        <dbReference type="PIRSR" id="PIRSR614732-2"/>
    </source>
</evidence>
<evidence type="ECO:0000256" key="4">
    <source>
        <dbReference type="ARBA" id="ARBA00022975"/>
    </source>
</evidence>
<feature type="binding site" evidence="7 9">
    <location>
        <position position="257"/>
    </location>
    <ligand>
        <name>substrate</name>
    </ligand>
</feature>
<evidence type="ECO:0000256" key="3">
    <source>
        <dbReference type="ARBA" id="ARBA00022793"/>
    </source>
</evidence>
<feature type="binding site" evidence="7 9">
    <location>
        <position position="228"/>
    </location>
    <ligand>
        <name>substrate</name>
    </ligand>
</feature>
<reference evidence="13 14" key="1">
    <citation type="submission" date="2019-03" db="EMBL/GenBank/DDBJ databases">
        <title>Paracraurococcus aquatilis NE82 genome sequence.</title>
        <authorList>
            <person name="Zhao Y."/>
            <person name="Du Z."/>
        </authorList>
    </citation>
    <scope>NUCLEOTIDE SEQUENCE [LARGE SCALE GENOMIC DNA]</scope>
    <source>
        <strain evidence="13 14">NE82</strain>
    </source>
</reference>
<dbReference type="GO" id="GO:0044205">
    <property type="term" value="P:'de novo' UMP biosynthetic process"/>
    <property type="evidence" value="ECO:0007669"/>
    <property type="project" value="UniProtKB-UniRule"/>
</dbReference>
<evidence type="ECO:0000256" key="11">
    <source>
        <dbReference type="SAM" id="MobiDB-lite"/>
    </source>
</evidence>
<feature type="active site" description="For OMPdecase activity" evidence="8">
    <location>
        <position position="107"/>
    </location>
</feature>
<keyword evidence="14" id="KW-1185">Reference proteome</keyword>
<comment type="catalytic activity">
    <reaction evidence="6 7 10">
        <text>orotidine 5'-phosphate + H(+) = UMP + CO2</text>
        <dbReference type="Rhea" id="RHEA:11596"/>
        <dbReference type="ChEBI" id="CHEBI:15378"/>
        <dbReference type="ChEBI" id="CHEBI:16526"/>
        <dbReference type="ChEBI" id="CHEBI:57538"/>
        <dbReference type="ChEBI" id="CHEBI:57865"/>
        <dbReference type="EC" id="4.1.1.23"/>
    </reaction>
</comment>
<dbReference type="NCBIfam" id="NF001273">
    <property type="entry name" value="PRK00230.1"/>
    <property type="match status" value="1"/>
</dbReference>
<evidence type="ECO:0000256" key="6">
    <source>
        <dbReference type="ARBA" id="ARBA00049157"/>
    </source>
</evidence>
<sequence length="279" mass="28224">MPRGRWNSSSPSSAPRRRSASARCRRDRAAAWCRSSARRPRRVLARPATAAARLIPAIDTADPARAAALARALAPRCGALKLGLELFTAEGPGAVRAMAAEAPVFLDLKLHDIPNTVAGAVRSLLPLRPAMLTLHASGGGAMVAAAREAAERAGADRPILLAVTVLTSLDAATLAATGVAGGPVQQVLRLARVALEAGADGLVCSPREVARLRDAFGQAPMLVVPGVRPAGSAAGDQARTATPAEAVAAGADWIVVGRPITGAADPAAAAVAIAESLPA</sequence>
<feature type="compositionally biased region" description="Low complexity" evidence="11">
    <location>
        <begin position="1"/>
        <end position="14"/>
    </location>
</feature>
<dbReference type="Pfam" id="PF00215">
    <property type="entry name" value="OMPdecase"/>
    <property type="match status" value="1"/>
</dbReference>
<gene>
    <name evidence="7" type="primary">pyrF</name>
    <name evidence="13" type="ORF">EXY23_20465</name>
</gene>
<evidence type="ECO:0000256" key="1">
    <source>
        <dbReference type="ARBA" id="ARBA00002356"/>
    </source>
</evidence>
<dbReference type="PROSITE" id="PS00156">
    <property type="entry name" value="OMPDECASE"/>
    <property type="match status" value="1"/>
</dbReference>